<evidence type="ECO:0000313" key="2">
    <source>
        <dbReference type="Proteomes" id="UP001600888"/>
    </source>
</evidence>
<reference evidence="1 2" key="1">
    <citation type="submission" date="2024-03" db="EMBL/GenBank/DDBJ databases">
        <title>A high-quality draft genome sequence of Diaporthe vaccinii, a causative agent of upright dieback and viscid rot disease in cranberry plants.</title>
        <authorList>
            <person name="Sarrasin M."/>
            <person name="Lang B.F."/>
            <person name="Burger G."/>
        </authorList>
    </citation>
    <scope>NUCLEOTIDE SEQUENCE [LARGE SCALE GENOMIC DNA]</scope>
    <source>
        <strain evidence="1 2">IS7</strain>
    </source>
</reference>
<accession>A0ABR4EPQ3</accession>
<protein>
    <submittedName>
        <fullName evidence="1">Uncharacterized protein</fullName>
    </submittedName>
</protein>
<organism evidence="1 2">
    <name type="scientific">Diaporthe vaccinii</name>
    <dbReference type="NCBI Taxonomy" id="105482"/>
    <lineage>
        <taxon>Eukaryota</taxon>
        <taxon>Fungi</taxon>
        <taxon>Dikarya</taxon>
        <taxon>Ascomycota</taxon>
        <taxon>Pezizomycotina</taxon>
        <taxon>Sordariomycetes</taxon>
        <taxon>Sordariomycetidae</taxon>
        <taxon>Diaporthales</taxon>
        <taxon>Diaporthaceae</taxon>
        <taxon>Diaporthe</taxon>
        <taxon>Diaporthe eres species complex</taxon>
    </lineage>
</organism>
<name>A0ABR4EPQ3_9PEZI</name>
<comment type="caution">
    <text evidence="1">The sequence shown here is derived from an EMBL/GenBank/DDBJ whole genome shotgun (WGS) entry which is preliminary data.</text>
</comment>
<proteinExistence type="predicted"/>
<gene>
    <name evidence="1" type="ORF">FJTKL_08827</name>
</gene>
<sequence length="78" mass="8519">MGQCFWQLRVYSQAANIRALTSIIASSIASRMASNIWCSSTCLFSMRSTSSLTCCSTYSLVAYSRAISSRSRSNCVAI</sequence>
<dbReference type="EMBL" id="JBAWTH010000036">
    <property type="protein sequence ID" value="KAL2284415.1"/>
    <property type="molecule type" value="Genomic_DNA"/>
</dbReference>
<keyword evidence="2" id="KW-1185">Reference proteome</keyword>
<dbReference type="Proteomes" id="UP001600888">
    <property type="component" value="Unassembled WGS sequence"/>
</dbReference>
<evidence type="ECO:0000313" key="1">
    <source>
        <dbReference type="EMBL" id="KAL2284415.1"/>
    </source>
</evidence>